<gene>
    <name evidence="4" type="primary">orf587</name>
</gene>
<accession>S6BUP9</accession>
<proteinExistence type="predicted"/>
<evidence type="ECO:0000256" key="1">
    <source>
        <dbReference type="ARBA" id="ARBA00004328"/>
    </source>
</evidence>
<dbReference type="InterPro" id="IPR006626">
    <property type="entry name" value="PbH1"/>
</dbReference>
<dbReference type="Gene3D" id="2.160.20.10">
    <property type="entry name" value="Single-stranded right-handed beta-helix, Pectin lyase-like"/>
    <property type="match status" value="2"/>
</dbReference>
<reference evidence="4 5" key="1">
    <citation type="submission" date="2013-02" db="EMBL/GenBank/DDBJ databases">
        <title>phiNIT1 genome sequensing.</title>
        <authorList>
            <person name="Ozaki T."/>
            <person name="Kaneko J."/>
        </authorList>
    </citation>
    <scope>NUCLEOTIDE SEQUENCE [LARGE SCALE GENOMIC DNA]</scope>
    <source>
        <strain evidence="4">PhiNIT1</strain>
    </source>
</reference>
<evidence type="ECO:0000256" key="2">
    <source>
        <dbReference type="ARBA" id="ARBA00022844"/>
    </source>
</evidence>
<dbReference type="RefSeq" id="YP_008318293.1">
    <property type="nucleotide sequence ID" value="NC_021856.1"/>
</dbReference>
<keyword evidence="5" id="KW-1185">Reference proteome</keyword>
<dbReference type="InterPro" id="IPR012334">
    <property type="entry name" value="Pectin_lyas_fold"/>
</dbReference>
<protein>
    <recommendedName>
        <fullName evidence="3">Right handed beta helix domain-containing protein</fullName>
    </recommendedName>
</protein>
<organism evidence="4 5">
    <name type="scientific">Bacillus phage phiNIT1</name>
    <dbReference type="NCBI Taxonomy" id="207656"/>
    <lineage>
        <taxon>Viruses</taxon>
        <taxon>Duplodnaviria</taxon>
        <taxon>Heunggongvirae</taxon>
        <taxon>Uroviricota</taxon>
        <taxon>Caudoviricetes</taxon>
        <taxon>Herelleviridae</taxon>
        <taxon>Bastillevirinae</taxon>
        <taxon>Nitunavirus</taxon>
        <taxon>Nitunavirus NIT1</taxon>
    </lineage>
</organism>
<feature type="domain" description="Right handed beta helix" evidence="3">
    <location>
        <begin position="289"/>
        <end position="440"/>
    </location>
</feature>
<comment type="subcellular location">
    <subcellularLocation>
        <location evidence="1">Virion</location>
    </subcellularLocation>
</comment>
<keyword evidence="2" id="KW-0946">Virion</keyword>
<dbReference type="InterPro" id="IPR039448">
    <property type="entry name" value="Beta_helix"/>
</dbReference>
<evidence type="ECO:0000313" key="4">
    <source>
        <dbReference type="EMBL" id="BAN59525.1"/>
    </source>
</evidence>
<dbReference type="GO" id="GO:0051701">
    <property type="term" value="P:biological process involved in interaction with host"/>
    <property type="evidence" value="ECO:0007669"/>
    <property type="project" value="UniProtKB-ARBA"/>
</dbReference>
<dbReference type="GO" id="GO:0044423">
    <property type="term" value="C:virion component"/>
    <property type="evidence" value="ECO:0007669"/>
    <property type="project" value="UniProtKB-KW"/>
</dbReference>
<name>S6BUP9_9CAUD</name>
<dbReference type="SMART" id="SM00710">
    <property type="entry name" value="PbH1"/>
    <property type="match status" value="12"/>
</dbReference>
<evidence type="ECO:0000313" key="5">
    <source>
        <dbReference type="Proteomes" id="UP000014701"/>
    </source>
</evidence>
<dbReference type="SUPFAM" id="SSF51126">
    <property type="entry name" value="Pectin lyase-like"/>
    <property type="match status" value="2"/>
</dbReference>
<dbReference type="EMBL" id="AP013029">
    <property type="protein sequence ID" value="BAN59525.1"/>
    <property type="molecule type" value="Genomic_DNA"/>
</dbReference>
<dbReference type="InterPro" id="IPR011050">
    <property type="entry name" value="Pectin_lyase_fold/virulence"/>
</dbReference>
<dbReference type="GO" id="GO:0019058">
    <property type="term" value="P:viral life cycle"/>
    <property type="evidence" value="ECO:0007669"/>
    <property type="project" value="UniProtKB-ARBA"/>
</dbReference>
<evidence type="ECO:0000259" key="3">
    <source>
        <dbReference type="Pfam" id="PF13229"/>
    </source>
</evidence>
<dbReference type="Pfam" id="PF13229">
    <property type="entry name" value="Beta_helix"/>
    <property type="match status" value="1"/>
</dbReference>
<dbReference type="OrthoDB" id="2046at10239"/>
<dbReference type="Proteomes" id="UP000014701">
    <property type="component" value="Segment"/>
</dbReference>
<dbReference type="KEGG" id="vg:16511577"/>
<dbReference type="GeneID" id="16511577"/>
<sequence length="587" mass="64270">MSNSNYMYFVDFEKFGIRSDGTEARATTDGWIAALREAVELGYHTVYVPEGLYLIDAVSTVGSLPEYGGGLMFPSNIEVIFHERALFQVAPNSSTGYACFNLENVENVTLRGGTIIGDRYEHDYVTDGVPDKRKTHEWGHGIHIRGCRNITVENATVMNCTGDNIWVPSKGMMNWEDSTYIPSEGITIRKCILIRGRRNNLATNGCLGMNVDDCDFIEAGGDTIGPAFGIDLEGFAENSIKYDHPYEINITNCRFKRNGKGALNINVTGKVHATNNFSDDVFNYGFSTDSTISNNTITNETGVDKPYGIDSIRKSSSETGNRTIITGNQIRGFATGICARGVGVIVSQNYLEDISSVGINPYLSEDVMVANNTINSDCLHVWVRNSVDVKVGNNKGKGAENYYGIKVEDSSDVVVNDNKHVAKGGIQVARSTNVRIKDNDLTLIGNGNGISWDKISQVKLVKSNWISCAVAAAISGYADAYSTIISYNILEDCKYLIAIYLNGGAHHMLKGNDIMFRRGANGGYGVQLVNTTQARLISNDVRTMDGCTLHASYDSTGSTYTKYAYNTYIGKINLGQADTENYNTKLD</sequence>